<feature type="region of interest" description="Disordered" evidence="1">
    <location>
        <begin position="49"/>
        <end position="85"/>
    </location>
</feature>
<evidence type="ECO:0000313" key="3">
    <source>
        <dbReference type="EMBL" id="KAK2183565.1"/>
    </source>
</evidence>
<keyword evidence="2" id="KW-0812">Transmembrane</keyword>
<evidence type="ECO:0000313" key="4">
    <source>
        <dbReference type="Proteomes" id="UP001209878"/>
    </source>
</evidence>
<dbReference type="EMBL" id="JAODUO010000306">
    <property type="protein sequence ID" value="KAK2183565.1"/>
    <property type="molecule type" value="Genomic_DNA"/>
</dbReference>
<keyword evidence="2" id="KW-1133">Transmembrane helix</keyword>
<evidence type="ECO:0000256" key="2">
    <source>
        <dbReference type="SAM" id="Phobius"/>
    </source>
</evidence>
<feature type="transmembrane region" description="Helical" evidence="2">
    <location>
        <begin position="6"/>
        <end position="32"/>
    </location>
</feature>
<keyword evidence="2" id="KW-0472">Membrane</keyword>
<keyword evidence="4" id="KW-1185">Reference proteome</keyword>
<feature type="compositionally biased region" description="Basic and acidic residues" evidence="1">
    <location>
        <begin position="56"/>
        <end position="73"/>
    </location>
</feature>
<gene>
    <name evidence="3" type="ORF">NP493_306g02002</name>
</gene>
<evidence type="ECO:0000256" key="1">
    <source>
        <dbReference type="SAM" id="MobiDB-lite"/>
    </source>
</evidence>
<reference evidence="3" key="1">
    <citation type="journal article" date="2023" name="Mol. Biol. Evol.">
        <title>Third-Generation Sequencing Reveals the Adaptive Role of the Epigenome in Three Deep-Sea Polychaetes.</title>
        <authorList>
            <person name="Perez M."/>
            <person name="Aroh O."/>
            <person name="Sun Y."/>
            <person name="Lan Y."/>
            <person name="Juniper S.K."/>
            <person name="Young C.R."/>
            <person name="Angers B."/>
            <person name="Qian P.Y."/>
        </authorList>
    </citation>
    <scope>NUCLEOTIDE SEQUENCE</scope>
    <source>
        <strain evidence="3">R07B-5</strain>
    </source>
</reference>
<organism evidence="3 4">
    <name type="scientific">Ridgeia piscesae</name>
    <name type="common">Tubeworm</name>
    <dbReference type="NCBI Taxonomy" id="27915"/>
    <lineage>
        <taxon>Eukaryota</taxon>
        <taxon>Metazoa</taxon>
        <taxon>Spiralia</taxon>
        <taxon>Lophotrochozoa</taxon>
        <taxon>Annelida</taxon>
        <taxon>Polychaeta</taxon>
        <taxon>Sedentaria</taxon>
        <taxon>Canalipalpata</taxon>
        <taxon>Sabellida</taxon>
        <taxon>Siboglinidae</taxon>
        <taxon>Ridgeia</taxon>
    </lineage>
</organism>
<proteinExistence type="predicted"/>
<dbReference type="AlphaFoldDB" id="A0AAD9NV53"/>
<comment type="caution">
    <text evidence="3">The sequence shown here is derived from an EMBL/GenBank/DDBJ whole genome shotgun (WGS) entry which is preliminary data.</text>
</comment>
<name>A0AAD9NV53_RIDPI</name>
<sequence>MTSHQLLVIIAVSGTVSLVCVIICAMICAWCYQAKTAYDDDETNSNTHLAALKRPPQREDLRQLNKHPYDERPNASGLFGNHKLE</sequence>
<protein>
    <submittedName>
        <fullName evidence="3">Uncharacterized protein</fullName>
    </submittedName>
</protein>
<dbReference type="Proteomes" id="UP001209878">
    <property type="component" value="Unassembled WGS sequence"/>
</dbReference>
<accession>A0AAD9NV53</accession>